<dbReference type="Proteomes" id="UP000288892">
    <property type="component" value="Unassembled WGS sequence"/>
</dbReference>
<organism evidence="1 2">
    <name type="scientific">Candidatus Electrothrix marina</name>
    <dbReference type="NCBI Taxonomy" id="1859130"/>
    <lineage>
        <taxon>Bacteria</taxon>
        <taxon>Pseudomonadati</taxon>
        <taxon>Thermodesulfobacteriota</taxon>
        <taxon>Desulfobulbia</taxon>
        <taxon>Desulfobulbales</taxon>
        <taxon>Desulfobulbaceae</taxon>
        <taxon>Candidatus Electrothrix</taxon>
    </lineage>
</organism>
<gene>
    <name evidence="1" type="ORF">VU01_11593</name>
</gene>
<keyword evidence="2" id="KW-1185">Reference proteome</keyword>
<dbReference type="AlphaFoldDB" id="A0A444JE86"/>
<comment type="caution">
    <text evidence="1">The sequence shown here is derived from an EMBL/GenBank/DDBJ whole genome shotgun (WGS) entry which is preliminary data.</text>
</comment>
<dbReference type="EMBL" id="MTKS01000159">
    <property type="protein sequence ID" value="RWX51327.1"/>
    <property type="molecule type" value="Genomic_DNA"/>
</dbReference>
<reference evidence="1 2" key="1">
    <citation type="submission" date="2017-01" db="EMBL/GenBank/DDBJ databases">
        <title>The cable genome- insights into the physiology and evolution of filamentous bacteria capable of sulfide oxidation via long distance electron transfer.</title>
        <authorList>
            <person name="Schreiber L."/>
            <person name="Bjerg J.T."/>
            <person name="Boggild A."/>
            <person name="Van De Vossenberg J."/>
            <person name="Meysman F."/>
            <person name="Nielsen L.P."/>
            <person name="Schramm A."/>
            <person name="Kjeldsen K.U."/>
        </authorList>
    </citation>
    <scope>NUCLEOTIDE SEQUENCE [LARGE SCALE GENOMIC DNA]</scope>
    <source>
        <strain evidence="1">A5</strain>
    </source>
</reference>
<evidence type="ECO:0000313" key="1">
    <source>
        <dbReference type="EMBL" id="RWX51327.1"/>
    </source>
</evidence>
<sequence length="66" mass="7629">MPAYKQKLIILQRGDDSQPGTVRFIRFFGTLESLPKKLSSSQCRTAQKLHAFERSIKIIEELYEDA</sequence>
<name>A0A444JE86_9BACT</name>
<accession>A0A444JE86</accession>
<proteinExistence type="predicted"/>
<protein>
    <submittedName>
        <fullName evidence="1">Uncharacterized protein</fullName>
    </submittedName>
</protein>
<evidence type="ECO:0000313" key="2">
    <source>
        <dbReference type="Proteomes" id="UP000288892"/>
    </source>
</evidence>